<dbReference type="CDD" id="cd03468">
    <property type="entry name" value="PolY_like"/>
    <property type="match status" value="1"/>
</dbReference>
<dbReference type="InterPro" id="IPR017961">
    <property type="entry name" value="DNA_pol_Y-fam_little_finger"/>
</dbReference>
<evidence type="ECO:0000259" key="2">
    <source>
        <dbReference type="Pfam" id="PF00817"/>
    </source>
</evidence>
<organism evidence="4 5">
    <name type="scientific">Flaviflexus equikiangi</name>
    <dbReference type="NCBI Taxonomy" id="2758573"/>
    <lineage>
        <taxon>Bacteria</taxon>
        <taxon>Bacillati</taxon>
        <taxon>Actinomycetota</taxon>
        <taxon>Actinomycetes</taxon>
        <taxon>Actinomycetales</taxon>
        <taxon>Actinomycetaceae</taxon>
        <taxon>Flaviflexus</taxon>
    </lineage>
</organism>
<dbReference type="Pfam" id="PF00817">
    <property type="entry name" value="IMS"/>
    <property type="match status" value="1"/>
</dbReference>
<protein>
    <submittedName>
        <fullName evidence="4">DNA polymerase Y family protein</fullName>
    </submittedName>
</protein>
<dbReference type="Gene3D" id="1.10.150.20">
    <property type="entry name" value="5' to 3' exonuclease, C-terminal subdomain"/>
    <property type="match status" value="1"/>
</dbReference>
<evidence type="ECO:0000256" key="1">
    <source>
        <dbReference type="ARBA" id="ARBA00022763"/>
    </source>
</evidence>
<dbReference type="InterPro" id="IPR050356">
    <property type="entry name" value="SulA_CellDiv_inhibitor"/>
</dbReference>
<name>A0ABS2TIE5_9ACTO</name>
<dbReference type="SUPFAM" id="SSF56672">
    <property type="entry name" value="DNA/RNA polymerases"/>
    <property type="match status" value="1"/>
</dbReference>
<sequence>MLGTLRGALWVPDWPVAAAITASLATPDAAVAVCDSRVQAASPSARRQGVRRGDTRRKALSLVPDLVVVPRDTDRDHRVFATVLDALDDYVASTVILRPGLVTFAAAAPARLAGGLDALAAGLISAVARQAEESQVGYGCGLLASVLAARQGRHIPAEETSVFLAPFPLTATLTVAPTDGVRREWEETIDVLSSLGIRTIGDFVALEHAQIASRFGLVGTILWRLCQGADHAVAHTTAPAGEIAVRRHIDGIGNEEQAAFLAKELADELAAKLGDRMQVCGQLTVQATFSDAGHRSRTWSVDGVNRARDMTDRVRWQISGWLDQRHEHPLGELTYLELAATDLAPAGTRQATLWGDRRRGKEQAQRSVLRVQGMLGDAAVQSVRLVGGRSPDAAAEFENWQVGAVKEDVDRPWVGAVPKPWPSIVFPSPPRVTLRCDCGEFLYVDSGIQLACVGCDAPRPVSLSLVKGAGRPDSSYAHASCYYSRGVRVWNHAGPWNVSGRWWAQDAYRRAYLQLGVEGPAALIYRSGANWFLEGIYS</sequence>
<feature type="domain" description="DNA polymerase Y-family little finger" evidence="3">
    <location>
        <begin position="254"/>
        <end position="353"/>
    </location>
</feature>
<keyword evidence="1" id="KW-0227">DNA damage</keyword>
<keyword evidence="5" id="KW-1185">Reference proteome</keyword>
<dbReference type="PANTHER" id="PTHR35369:SF2">
    <property type="entry name" value="BLR3025 PROTEIN"/>
    <property type="match status" value="1"/>
</dbReference>
<dbReference type="RefSeq" id="WP_187996646.1">
    <property type="nucleotide sequence ID" value="NZ_JACEXG010000003.1"/>
</dbReference>
<proteinExistence type="predicted"/>
<feature type="domain" description="UmuC" evidence="2">
    <location>
        <begin position="30"/>
        <end position="139"/>
    </location>
</feature>
<evidence type="ECO:0000313" key="5">
    <source>
        <dbReference type="Proteomes" id="UP000705983"/>
    </source>
</evidence>
<reference evidence="5" key="1">
    <citation type="submission" date="2021-02" db="EMBL/GenBank/DDBJ databases">
        <title>Leucobacter sp. CX169.</title>
        <authorList>
            <person name="Cheng Y."/>
        </authorList>
    </citation>
    <scope>NUCLEOTIDE SEQUENCE [LARGE SCALE GENOMIC DNA]</scope>
    <source>
        <strain evidence="5">JY899</strain>
    </source>
</reference>
<dbReference type="Gene3D" id="3.40.1170.60">
    <property type="match status" value="1"/>
</dbReference>
<comment type="caution">
    <text evidence="4">The sequence shown here is derived from an EMBL/GenBank/DDBJ whole genome shotgun (WGS) entry which is preliminary data.</text>
</comment>
<dbReference type="Pfam" id="PF11799">
    <property type="entry name" value="IMS_C"/>
    <property type="match status" value="1"/>
</dbReference>
<dbReference type="Proteomes" id="UP000705983">
    <property type="component" value="Unassembled WGS sequence"/>
</dbReference>
<dbReference type="EMBL" id="JAFFJS010000003">
    <property type="protein sequence ID" value="MBM9433316.1"/>
    <property type="molecule type" value="Genomic_DNA"/>
</dbReference>
<accession>A0ABS2TIE5</accession>
<dbReference type="InterPro" id="IPR043502">
    <property type="entry name" value="DNA/RNA_pol_sf"/>
</dbReference>
<evidence type="ECO:0000313" key="4">
    <source>
        <dbReference type="EMBL" id="MBM9433316.1"/>
    </source>
</evidence>
<evidence type="ECO:0000259" key="3">
    <source>
        <dbReference type="Pfam" id="PF11799"/>
    </source>
</evidence>
<gene>
    <name evidence="4" type="ORF">JVW63_06345</name>
</gene>
<dbReference type="InterPro" id="IPR001126">
    <property type="entry name" value="UmuC"/>
</dbReference>
<dbReference type="PANTHER" id="PTHR35369">
    <property type="entry name" value="BLR3025 PROTEIN-RELATED"/>
    <property type="match status" value="1"/>
</dbReference>